<feature type="compositionally biased region" description="Low complexity" evidence="1">
    <location>
        <begin position="184"/>
        <end position="198"/>
    </location>
</feature>
<dbReference type="EMBL" id="JBEDNZ010000005">
    <property type="protein sequence ID" value="KAL0842486.1"/>
    <property type="molecule type" value="Genomic_DNA"/>
</dbReference>
<feature type="region of interest" description="Disordered" evidence="1">
    <location>
        <begin position="813"/>
        <end position="850"/>
    </location>
</feature>
<feature type="compositionally biased region" description="Basic and acidic residues" evidence="1">
    <location>
        <begin position="497"/>
        <end position="518"/>
    </location>
</feature>
<evidence type="ECO:0000313" key="3">
    <source>
        <dbReference type="EMBL" id="KAL0842486.1"/>
    </source>
</evidence>
<reference evidence="3 4" key="1">
    <citation type="submission" date="2024-06" db="EMBL/GenBank/DDBJ databases">
        <title>A chromosome-level genome assembly of beet webworm, Loxostege sticticalis.</title>
        <authorList>
            <person name="Zhang Y."/>
        </authorList>
    </citation>
    <scope>NUCLEOTIDE SEQUENCE [LARGE SCALE GENOMIC DNA]</scope>
    <source>
        <strain evidence="3">AQ028</strain>
        <tissue evidence="3">Male pupae</tissue>
    </source>
</reference>
<feature type="compositionally biased region" description="Polar residues" evidence="1">
    <location>
        <begin position="101"/>
        <end position="111"/>
    </location>
</feature>
<feature type="compositionally biased region" description="Polar residues" evidence="1">
    <location>
        <begin position="830"/>
        <end position="842"/>
    </location>
</feature>
<feature type="compositionally biased region" description="Basic and acidic residues" evidence="1">
    <location>
        <begin position="199"/>
        <end position="213"/>
    </location>
</feature>
<name>A0ABD0THI1_LOXSC</name>
<protein>
    <submittedName>
        <fullName evidence="3">Uncharacterized protein</fullName>
    </submittedName>
</protein>
<dbReference type="AlphaFoldDB" id="A0ABD0THI1"/>
<feature type="region of interest" description="Disordered" evidence="1">
    <location>
        <begin position="101"/>
        <end position="219"/>
    </location>
</feature>
<feature type="signal peptide" evidence="2">
    <location>
        <begin position="1"/>
        <end position="32"/>
    </location>
</feature>
<evidence type="ECO:0000313" key="4">
    <source>
        <dbReference type="Proteomes" id="UP001549921"/>
    </source>
</evidence>
<accession>A0ABD0THI1</accession>
<sequence length="1046" mass="117860">MFDNNPLSVCRRLSFVIYLLLVILISESPVSAFTIRRTTTLKNVDLDLDADGSALLEVKSALSKLNNERDYVKFGARKSPIRNSANGLGADNKLTTGSKTVIQSTTVNLPNETDDTSKSSENKTMRIDKGTTARLIFERGQKFKAKAESSTNAATEKDISTSTQNLDTTIPGTEHNAIGHKDNGSTSVNDSSYSSTNTERSETESYDTNEPHSQDTTFTTTDIPTLELKTVTESYKSSSTEAGTAKQEINIHKIINQTTTPQTDTTHFETESTKLNDVVKDSIATDSTALTETMMSEFTSSPSKDPTWKKYTVIERKRTNPTTEADSLTTTLDELEKAESVSSNVTFENASSTTPQQHQEKVSVTTITAPNTENLHVSSTILAFNNVPENVTEQMPSTRPLSAETTTEKKPQDLLSSKRAGFLDLTVQQDADETTTIEQFDEMKFNETELIGSMFEIESQEDALEMPAAKNSSMVESQSQLADDAINEELLKEAVLSDKAENSNRYNEDQKDRTKVKPLEASSDDPLSVKPIGKGALYTSRSNYRPMKKIEVQSSKPFVRDPDDNSWRNESLSNLGIVFKAKNASKPFTQVLKNKTEAELNNWLERDNKNEVPDLRERLEKIAEVRKSKKKKLNQFGEMVYSDYEAENSGEASSTPRIDAIPVPVEMDIGHLFFDNPTTTAPGKMEAATQRTTTPGVFMYKEETETTTKKPKKMNKFAEYYDTTDEYDADYLSLSKIDLKKFTTQLLNKETRTTTPSTTMFTKPIQTIMPERKPTVQYFPPREPPRREPQKVNVNDYDSDFQKKVNMFAYNEPRKSSPISDTPPPATMAHKTTQYPKQTSVIPSDEHQYKPGNLAKNVYVTFPPRVVEHNNRYPSNDEGFNRASYVIKHFKDLIDEAVSHDYDKSGEFILPYTETPLMGVTTKEKEQMKPHMDDDYDYDANYRKDILNRFVENFNQNSERFKVDFPILYNSSVVHMQADDNGKVLASSSAFLKRQYGAAPAPAPGRPCCDMKVELSPAYELHYYVPEQEEKQEAERPATMPFSYRL</sequence>
<feature type="compositionally biased region" description="Basic and acidic residues" evidence="1">
    <location>
        <begin position="115"/>
        <end position="147"/>
    </location>
</feature>
<evidence type="ECO:0000256" key="1">
    <source>
        <dbReference type="SAM" id="MobiDB-lite"/>
    </source>
</evidence>
<evidence type="ECO:0000256" key="2">
    <source>
        <dbReference type="SAM" id="SignalP"/>
    </source>
</evidence>
<comment type="caution">
    <text evidence="3">The sequence shown here is derived from an EMBL/GenBank/DDBJ whole genome shotgun (WGS) entry which is preliminary data.</text>
</comment>
<feature type="compositionally biased region" description="Polar residues" evidence="1">
    <location>
        <begin position="392"/>
        <end position="405"/>
    </location>
</feature>
<feature type="compositionally biased region" description="Polar residues" evidence="1">
    <location>
        <begin position="148"/>
        <end position="171"/>
    </location>
</feature>
<feature type="region of interest" description="Disordered" evidence="1">
    <location>
        <begin position="497"/>
        <end position="528"/>
    </location>
</feature>
<proteinExistence type="predicted"/>
<organism evidence="3 4">
    <name type="scientific">Loxostege sticticalis</name>
    <name type="common">Beet webworm moth</name>
    <dbReference type="NCBI Taxonomy" id="481309"/>
    <lineage>
        <taxon>Eukaryota</taxon>
        <taxon>Metazoa</taxon>
        <taxon>Ecdysozoa</taxon>
        <taxon>Arthropoda</taxon>
        <taxon>Hexapoda</taxon>
        <taxon>Insecta</taxon>
        <taxon>Pterygota</taxon>
        <taxon>Neoptera</taxon>
        <taxon>Endopterygota</taxon>
        <taxon>Lepidoptera</taxon>
        <taxon>Glossata</taxon>
        <taxon>Ditrysia</taxon>
        <taxon>Pyraloidea</taxon>
        <taxon>Crambidae</taxon>
        <taxon>Pyraustinae</taxon>
        <taxon>Loxostege</taxon>
    </lineage>
</organism>
<feature type="region of interest" description="Disordered" evidence="1">
    <location>
        <begin position="392"/>
        <end position="414"/>
    </location>
</feature>
<feature type="chain" id="PRO_5044840752" evidence="2">
    <location>
        <begin position="33"/>
        <end position="1046"/>
    </location>
</feature>
<dbReference type="Proteomes" id="UP001549921">
    <property type="component" value="Unassembled WGS sequence"/>
</dbReference>
<keyword evidence="2" id="KW-0732">Signal</keyword>
<gene>
    <name evidence="3" type="ORF">ABMA28_014580</name>
</gene>